<dbReference type="EMBL" id="KL597060">
    <property type="protein sequence ID" value="KER20406.1"/>
    <property type="molecule type" value="Genomic_DNA"/>
</dbReference>
<dbReference type="RefSeq" id="XP_009175837.1">
    <property type="nucleotide sequence ID" value="XM_009177573.1"/>
</dbReference>
<dbReference type="KEGG" id="ovi:T265_11030"/>
<organism evidence="2 3">
    <name type="scientific">Opisthorchis viverrini</name>
    <name type="common">Southeast Asian liver fluke</name>
    <dbReference type="NCBI Taxonomy" id="6198"/>
    <lineage>
        <taxon>Eukaryota</taxon>
        <taxon>Metazoa</taxon>
        <taxon>Spiralia</taxon>
        <taxon>Lophotrochozoa</taxon>
        <taxon>Platyhelminthes</taxon>
        <taxon>Trematoda</taxon>
        <taxon>Digenea</taxon>
        <taxon>Opisthorchiida</taxon>
        <taxon>Opisthorchiata</taxon>
        <taxon>Opisthorchiidae</taxon>
        <taxon>Opisthorchis</taxon>
    </lineage>
</organism>
<sequence length="102" mass="11269">MLPVAVEPPESRREVRQPLRGDGSTFSTGNLAMPSYAGGRTWFASVLDVAAPDRYFWGQGGLMGSAGFLKYKEDLRRVEDWGCCGARSKEAILKIEAFVRLL</sequence>
<feature type="compositionally biased region" description="Basic and acidic residues" evidence="1">
    <location>
        <begin position="9"/>
        <end position="19"/>
    </location>
</feature>
<dbReference type="GeneID" id="20325198"/>
<evidence type="ECO:0000313" key="2">
    <source>
        <dbReference type="EMBL" id="KER20406.1"/>
    </source>
</evidence>
<reference evidence="2 3" key="1">
    <citation type="submission" date="2013-11" db="EMBL/GenBank/DDBJ databases">
        <title>Opisthorchis viverrini - life in the bile duct.</title>
        <authorList>
            <person name="Young N.D."/>
            <person name="Nagarajan N."/>
            <person name="Lin S.J."/>
            <person name="Korhonen P.K."/>
            <person name="Jex A.R."/>
            <person name="Hall R.S."/>
            <person name="Safavi-Hemami H."/>
            <person name="Kaewkong W."/>
            <person name="Bertrand D."/>
            <person name="Gao S."/>
            <person name="Seet Q."/>
            <person name="Wongkham S."/>
            <person name="Teh B.T."/>
            <person name="Wongkham C."/>
            <person name="Intapan P.M."/>
            <person name="Maleewong W."/>
            <person name="Yang X."/>
            <person name="Hu M."/>
            <person name="Wang Z."/>
            <person name="Hofmann A."/>
            <person name="Sternberg P.W."/>
            <person name="Tan P."/>
            <person name="Wang J."/>
            <person name="Gasser R.B."/>
        </authorList>
    </citation>
    <scope>NUCLEOTIDE SEQUENCE [LARGE SCALE GENOMIC DNA]</scope>
</reference>
<dbReference type="Proteomes" id="UP000054324">
    <property type="component" value="Unassembled WGS sequence"/>
</dbReference>
<gene>
    <name evidence="2" type="ORF">T265_11030</name>
</gene>
<evidence type="ECO:0000313" key="3">
    <source>
        <dbReference type="Proteomes" id="UP000054324"/>
    </source>
</evidence>
<accession>A0A074Z038</accession>
<feature type="region of interest" description="Disordered" evidence="1">
    <location>
        <begin position="1"/>
        <end position="26"/>
    </location>
</feature>
<dbReference type="AlphaFoldDB" id="A0A074Z038"/>
<proteinExistence type="predicted"/>
<evidence type="ECO:0000256" key="1">
    <source>
        <dbReference type="SAM" id="MobiDB-lite"/>
    </source>
</evidence>
<protein>
    <submittedName>
        <fullName evidence="2">Uncharacterized protein</fullName>
    </submittedName>
</protein>
<keyword evidence="3" id="KW-1185">Reference proteome</keyword>
<dbReference type="CTD" id="20325198"/>
<name>A0A074Z038_OPIVI</name>